<dbReference type="PROSITE" id="PS50011">
    <property type="entry name" value="PROTEIN_KINASE_DOM"/>
    <property type="match status" value="1"/>
</dbReference>
<gene>
    <name evidence="3" type="ORF">BLNAU_3826</name>
</gene>
<feature type="compositionally biased region" description="Basic and acidic residues" evidence="1">
    <location>
        <begin position="23"/>
        <end position="36"/>
    </location>
</feature>
<dbReference type="Proteomes" id="UP001281761">
    <property type="component" value="Unassembled WGS sequence"/>
</dbReference>
<name>A0ABQ9YBJ8_9EUKA</name>
<dbReference type="InterPro" id="IPR011009">
    <property type="entry name" value="Kinase-like_dom_sf"/>
</dbReference>
<evidence type="ECO:0000313" key="3">
    <source>
        <dbReference type="EMBL" id="KAK2961058.1"/>
    </source>
</evidence>
<protein>
    <recommendedName>
        <fullName evidence="2">Protein kinase domain-containing protein</fullName>
    </recommendedName>
</protein>
<dbReference type="EMBL" id="JARBJD010000018">
    <property type="protein sequence ID" value="KAK2961058.1"/>
    <property type="molecule type" value="Genomic_DNA"/>
</dbReference>
<evidence type="ECO:0000313" key="4">
    <source>
        <dbReference type="Proteomes" id="UP001281761"/>
    </source>
</evidence>
<evidence type="ECO:0000256" key="1">
    <source>
        <dbReference type="SAM" id="MobiDB-lite"/>
    </source>
</evidence>
<feature type="compositionally biased region" description="Low complexity" evidence="1">
    <location>
        <begin position="1"/>
        <end position="11"/>
    </location>
</feature>
<feature type="domain" description="Protein kinase" evidence="2">
    <location>
        <begin position="1"/>
        <end position="108"/>
    </location>
</feature>
<dbReference type="SUPFAM" id="SSF56112">
    <property type="entry name" value="Protein kinase-like (PK-like)"/>
    <property type="match status" value="1"/>
</dbReference>
<proteinExistence type="predicted"/>
<sequence>MSSLLHSSPLPHAQPVSASTDGQRWRAPEVAKAEEEKDFGRLIDEHKVAVFSLGLIIWEIETGLVPFGELDAINAQRQIGTGTLPKMEGVNSRMVDVIGSCLRLEPDD</sequence>
<dbReference type="InterPro" id="IPR001245">
    <property type="entry name" value="Ser-Thr/Tyr_kinase_cat_dom"/>
</dbReference>
<keyword evidence="4" id="KW-1185">Reference proteome</keyword>
<accession>A0ABQ9YBJ8</accession>
<reference evidence="3 4" key="1">
    <citation type="journal article" date="2022" name="bioRxiv">
        <title>Genomics of Preaxostyla Flagellates Illuminates Evolutionary Transitions and the Path Towards Mitochondrial Loss.</title>
        <authorList>
            <person name="Novak L.V.F."/>
            <person name="Treitli S.C."/>
            <person name="Pyrih J."/>
            <person name="Halakuc P."/>
            <person name="Pipaliya S.V."/>
            <person name="Vacek V."/>
            <person name="Brzon O."/>
            <person name="Soukal P."/>
            <person name="Eme L."/>
            <person name="Dacks J.B."/>
            <person name="Karnkowska A."/>
            <person name="Elias M."/>
            <person name="Hampl V."/>
        </authorList>
    </citation>
    <scope>NUCLEOTIDE SEQUENCE [LARGE SCALE GENOMIC DNA]</scope>
    <source>
        <strain evidence="3">NAU3</strain>
        <tissue evidence="3">Gut</tissue>
    </source>
</reference>
<dbReference type="Pfam" id="PF07714">
    <property type="entry name" value="PK_Tyr_Ser-Thr"/>
    <property type="match status" value="1"/>
</dbReference>
<feature type="region of interest" description="Disordered" evidence="1">
    <location>
        <begin position="1"/>
        <end position="36"/>
    </location>
</feature>
<organism evidence="3 4">
    <name type="scientific">Blattamonas nauphoetae</name>
    <dbReference type="NCBI Taxonomy" id="2049346"/>
    <lineage>
        <taxon>Eukaryota</taxon>
        <taxon>Metamonada</taxon>
        <taxon>Preaxostyla</taxon>
        <taxon>Oxymonadida</taxon>
        <taxon>Blattamonas</taxon>
    </lineage>
</organism>
<evidence type="ECO:0000259" key="2">
    <source>
        <dbReference type="PROSITE" id="PS50011"/>
    </source>
</evidence>
<dbReference type="Gene3D" id="1.10.510.10">
    <property type="entry name" value="Transferase(Phosphotransferase) domain 1"/>
    <property type="match status" value="1"/>
</dbReference>
<dbReference type="InterPro" id="IPR000719">
    <property type="entry name" value="Prot_kinase_dom"/>
</dbReference>
<comment type="caution">
    <text evidence="3">The sequence shown here is derived from an EMBL/GenBank/DDBJ whole genome shotgun (WGS) entry which is preliminary data.</text>
</comment>